<accession>A0A1G6ZWE3</accession>
<evidence type="ECO:0000313" key="3">
    <source>
        <dbReference type="Proteomes" id="UP000198995"/>
    </source>
</evidence>
<evidence type="ECO:0008006" key="4">
    <source>
        <dbReference type="Google" id="ProtNLM"/>
    </source>
</evidence>
<organism evidence="2 3">
    <name type="scientific">Peptococcus niger</name>
    <dbReference type="NCBI Taxonomy" id="2741"/>
    <lineage>
        <taxon>Bacteria</taxon>
        <taxon>Bacillati</taxon>
        <taxon>Bacillota</taxon>
        <taxon>Clostridia</taxon>
        <taxon>Eubacteriales</taxon>
        <taxon>Peptococcaceae</taxon>
        <taxon>Peptococcus</taxon>
    </lineage>
</organism>
<name>A0A1G6ZWE3_PEPNI</name>
<evidence type="ECO:0000313" key="2">
    <source>
        <dbReference type="EMBL" id="SDE06830.1"/>
    </source>
</evidence>
<keyword evidence="1" id="KW-0812">Transmembrane</keyword>
<dbReference type="Proteomes" id="UP000198995">
    <property type="component" value="Unassembled WGS sequence"/>
</dbReference>
<keyword evidence="3" id="KW-1185">Reference proteome</keyword>
<dbReference type="PROSITE" id="PS51257">
    <property type="entry name" value="PROKAR_LIPOPROTEIN"/>
    <property type="match status" value="1"/>
</dbReference>
<protein>
    <recommendedName>
        <fullName evidence="4">DUF4190 domain-containing protein</fullName>
    </recommendedName>
</protein>
<evidence type="ECO:0000256" key="1">
    <source>
        <dbReference type="SAM" id="Phobius"/>
    </source>
</evidence>
<dbReference type="EMBL" id="FNAF01000016">
    <property type="protein sequence ID" value="SDE06830.1"/>
    <property type="molecule type" value="Genomic_DNA"/>
</dbReference>
<dbReference type="AlphaFoldDB" id="A0A1G6ZWE3"/>
<keyword evidence="1" id="KW-0472">Membrane</keyword>
<feature type="transmembrane region" description="Helical" evidence="1">
    <location>
        <begin position="53"/>
        <end position="71"/>
    </location>
</feature>
<sequence length="75" mass="7611">MLKDVPALSFSAVAACVAGAIALAVWPMAILAILLGGIGLVEVQARGLRGTGWALLGIGIGAFVLFSRCFLIEGL</sequence>
<dbReference type="STRING" id="2741.SAMN04489866_11610"/>
<dbReference type="RefSeq" id="WP_091792359.1">
    <property type="nucleotide sequence ID" value="NZ_FNAF01000016.1"/>
</dbReference>
<reference evidence="2 3" key="1">
    <citation type="submission" date="2016-10" db="EMBL/GenBank/DDBJ databases">
        <authorList>
            <person name="de Groot N.N."/>
        </authorList>
    </citation>
    <scope>NUCLEOTIDE SEQUENCE [LARGE SCALE GENOMIC DNA]</scope>
    <source>
        <strain evidence="2 3">DSM 20475</strain>
    </source>
</reference>
<feature type="transmembrane region" description="Helical" evidence="1">
    <location>
        <begin position="12"/>
        <end position="41"/>
    </location>
</feature>
<gene>
    <name evidence="2" type="ORF">SAMN04489866_11610</name>
</gene>
<proteinExistence type="predicted"/>
<keyword evidence="1" id="KW-1133">Transmembrane helix</keyword>